<name>A0A9P0MMG6_NEZVI</name>
<dbReference type="AlphaFoldDB" id="A0A9P0MMG6"/>
<protein>
    <submittedName>
        <fullName evidence="2">Uncharacterized protein</fullName>
    </submittedName>
</protein>
<evidence type="ECO:0000313" key="2">
    <source>
        <dbReference type="EMBL" id="CAH1396431.1"/>
    </source>
</evidence>
<keyword evidence="3" id="KW-1185">Reference proteome</keyword>
<evidence type="ECO:0000313" key="3">
    <source>
        <dbReference type="Proteomes" id="UP001152798"/>
    </source>
</evidence>
<gene>
    <name evidence="2" type="ORF">NEZAVI_LOCUS6503</name>
</gene>
<feature type="compositionally biased region" description="Basic and acidic residues" evidence="1">
    <location>
        <begin position="12"/>
        <end position="32"/>
    </location>
</feature>
<organism evidence="2 3">
    <name type="scientific">Nezara viridula</name>
    <name type="common">Southern green stink bug</name>
    <name type="synonym">Cimex viridulus</name>
    <dbReference type="NCBI Taxonomy" id="85310"/>
    <lineage>
        <taxon>Eukaryota</taxon>
        <taxon>Metazoa</taxon>
        <taxon>Ecdysozoa</taxon>
        <taxon>Arthropoda</taxon>
        <taxon>Hexapoda</taxon>
        <taxon>Insecta</taxon>
        <taxon>Pterygota</taxon>
        <taxon>Neoptera</taxon>
        <taxon>Paraneoptera</taxon>
        <taxon>Hemiptera</taxon>
        <taxon>Heteroptera</taxon>
        <taxon>Panheteroptera</taxon>
        <taxon>Pentatomomorpha</taxon>
        <taxon>Pentatomoidea</taxon>
        <taxon>Pentatomidae</taxon>
        <taxon>Pentatominae</taxon>
        <taxon>Nezara</taxon>
    </lineage>
</organism>
<accession>A0A9P0MMG6</accession>
<proteinExistence type="predicted"/>
<dbReference type="Proteomes" id="UP001152798">
    <property type="component" value="Chromosome 3"/>
</dbReference>
<dbReference type="EMBL" id="OV725079">
    <property type="protein sequence ID" value="CAH1396431.1"/>
    <property type="molecule type" value="Genomic_DNA"/>
</dbReference>
<reference evidence="2" key="1">
    <citation type="submission" date="2022-01" db="EMBL/GenBank/DDBJ databases">
        <authorList>
            <person name="King R."/>
        </authorList>
    </citation>
    <scope>NUCLEOTIDE SEQUENCE</scope>
</reference>
<evidence type="ECO:0000256" key="1">
    <source>
        <dbReference type="SAM" id="MobiDB-lite"/>
    </source>
</evidence>
<dbReference type="OrthoDB" id="6776908at2759"/>
<sequence length="106" mass="11857">MTLFNLAAMVKVTEDSDRDNKERREEPEEGKLPRTGTSNLATQHFHYHWSYPSGGPAAQATFHFGPGFEPQTSPHQHVVYFHVNPGVTVSFQMGDNIQTIKGESLS</sequence>
<feature type="region of interest" description="Disordered" evidence="1">
    <location>
        <begin position="11"/>
        <end position="37"/>
    </location>
</feature>